<dbReference type="OrthoDB" id="5121461at2"/>
<keyword evidence="1" id="KW-0472">Membrane</keyword>
<keyword evidence="1" id="KW-0812">Transmembrane</keyword>
<evidence type="ECO:0000313" key="2">
    <source>
        <dbReference type="EMBL" id="RYP85665.1"/>
    </source>
</evidence>
<name>A0A4Q4ZDF4_9ACTN</name>
<dbReference type="AlphaFoldDB" id="A0A4Q4ZDF4"/>
<accession>A0A4Q4ZDF4</accession>
<evidence type="ECO:0000313" key="3">
    <source>
        <dbReference type="Proteomes" id="UP000295198"/>
    </source>
</evidence>
<proteinExistence type="predicted"/>
<dbReference type="InterPro" id="IPR007047">
    <property type="entry name" value="Flp_Fap"/>
</dbReference>
<dbReference type="Pfam" id="PF04964">
    <property type="entry name" value="Flp_Fap"/>
    <property type="match status" value="1"/>
</dbReference>
<evidence type="ECO:0000256" key="1">
    <source>
        <dbReference type="SAM" id="Phobius"/>
    </source>
</evidence>
<comment type="caution">
    <text evidence="2">The sequence shown here is derived from an EMBL/GenBank/DDBJ whole genome shotgun (WGS) entry which is preliminary data.</text>
</comment>
<keyword evidence="3" id="KW-1185">Reference proteome</keyword>
<organism evidence="2 3">
    <name type="scientific">Nocardioides guangzhouensis</name>
    <dbReference type="NCBI Taxonomy" id="2497878"/>
    <lineage>
        <taxon>Bacteria</taxon>
        <taxon>Bacillati</taxon>
        <taxon>Actinomycetota</taxon>
        <taxon>Actinomycetes</taxon>
        <taxon>Propionibacteriales</taxon>
        <taxon>Nocardioidaceae</taxon>
        <taxon>Nocardioides</taxon>
    </lineage>
</organism>
<dbReference type="RefSeq" id="WP_134717436.1">
    <property type="nucleotide sequence ID" value="NZ_SDKM01000015.1"/>
</dbReference>
<dbReference type="Proteomes" id="UP000295198">
    <property type="component" value="Unassembled WGS sequence"/>
</dbReference>
<protein>
    <submittedName>
        <fullName evidence="2">Flp family type IVb pilin</fullName>
    </submittedName>
</protein>
<sequence length="56" mass="6017">MDHNINGRREESGATAVEYALMLAMIFLAIVITVGIFGNTLSASFQDSCNQMFGGC</sequence>
<feature type="transmembrane region" description="Helical" evidence="1">
    <location>
        <begin position="20"/>
        <end position="38"/>
    </location>
</feature>
<gene>
    <name evidence="2" type="ORF">EKO23_11720</name>
</gene>
<keyword evidence="1" id="KW-1133">Transmembrane helix</keyword>
<dbReference type="EMBL" id="SDKM01000015">
    <property type="protein sequence ID" value="RYP85665.1"/>
    <property type="molecule type" value="Genomic_DNA"/>
</dbReference>
<reference evidence="2 3" key="1">
    <citation type="submission" date="2019-01" db="EMBL/GenBank/DDBJ databases">
        <title>Nocardioides guangzhouensis sp. nov., an actinobacterium isolated from soil.</title>
        <authorList>
            <person name="Fu Y."/>
            <person name="Cai Y."/>
            <person name="Lin Z."/>
            <person name="Chen P."/>
        </authorList>
    </citation>
    <scope>NUCLEOTIDE SEQUENCE [LARGE SCALE GENOMIC DNA]</scope>
    <source>
        <strain evidence="2 3">130</strain>
    </source>
</reference>